<comment type="cofactor">
    <cofactor evidence="14 17">
        <name>heme b</name>
        <dbReference type="ChEBI" id="CHEBI:60344"/>
    </cofactor>
    <text evidence="14 17">Binds 1 heme b (iron(II)-protoporphyrin IX) group per subunit.</text>
</comment>
<keyword evidence="11 17" id="KW-0376">Hydrogen peroxide</keyword>
<dbReference type="Gene3D" id="1.10.520.10">
    <property type="match status" value="1"/>
</dbReference>
<evidence type="ECO:0000256" key="4">
    <source>
        <dbReference type="ARBA" id="ARBA00022617"/>
    </source>
</evidence>
<proteinExistence type="inferred from homology"/>
<reference evidence="19 20" key="1">
    <citation type="journal article" date="2019" name="Sci. Rep.">
        <title>A high-quality genome of Eragrostis curvula grass provides insights into Poaceae evolution and supports new strategies to enhance forage quality.</title>
        <authorList>
            <person name="Carballo J."/>
            <person name="Santos B.A.C.M."/>
            <person name="Zappacosta D."/>
            <person name="Garbus I."/>
            <person name="Selva J.P."/>
            <person name="Gallo C.A."/>
            <person name="Diaz A."/>
            <person name="Albertini E."/>
            <person name="Caccamo M."/>
            <person name="Echenique V."/>
        </authorList>
    </citation>
    <scope>NUCLEOTIDE SEQUENCE [LARGE SCALE GENOMIC DNA]</scope>
    <source>
        <strain evidence="20">cv. Victoria</strain>
        <tissue evidence="19">Leaf</tissue>
    </source>
</reference>
<comment type="subcellular location">
    <subcellularLocation>
        <location evidence="2 17">Secreted</location>
    </subcellularLocation>
</comment>
<comment type="cofactor">
    <cofactor evidence="14 17">
        <name>Ca(2+)</name>
        <dbReference type="ChEBI" id="CHEBI:29108"/>
    </cofactor>
    <text evidence="14 17">Binds 2 calcium ions per subunit.</text>
</comment>
<dbReference type="PROSITE" id="PS50873">
    <property type="entry name" value="PEROXIDASE_4"/>
    <property type="match status" value="1"/>
</dbReference>
<keyword evidence="20" id="KW-1185">Reference proteome</keyword>
<dbReference type="FunFam" id="1.10.420.10:FF:000001">
    <property type="entry name" value="Peroxidase"/>
    <property type="match status" value="1"/>
</dbReference>
<dbReference type="Pfam" id="PF00141">
    <property type="entry name" value="peroxidase"/>
    <property type="match status" value="1"/>
</dbReference>
<keyword evidence="8 14" id="KW-0408">Iron</keyword>
<feature type="disulfide bond" evidence="16">
    <location>
        <begin position="39"/>
        <end position="44"/>
    </location>
</feature>
<dbReference type="GO" id="GO:0140825">
    <property type="term" value="F:lactoperoxidase activity"/>
    <property type="evidence" value="ECO:0007669"/>
    <property type="project" value="UniProtKB-EC"/>
</dbReference>
<dbReference type="GO" id="GO:0042744">
    <property type="term" value="P:hydrogen peroxide catabolic process"/>
    <property type="evidence" value="ECO:0007669"/>
    <property type="project" value="UniProtKB-KW"/>
</dbReference>
<evidence type="ECO:0000256" key="8">
    <source>
        <dbReference type="ARBA" id="ARBA00023004"/>
    </source>
</evidence>
<feature type="domain" description="Plant heme peroxidase family profile" evidence="18">
    <location>
        <begin position="1"/>
        <end position="326"/>
    </location>
</feature>
<feature type="non-terminal residue" evidence="19">
    <location>
        <position position="1"/>
    </location>
</feature>
<dbReference type="InterPro" id="IPR019794">
    <property type="entry name" value="Peroxidases_AS"/>
</dbReference>
<feature type="site" description="Transition state stabilizer" evidence="15">
    <location>
        <position position="33"/>
    </location>
</feature>
<dbReference type="GO" id="GO:0005576">
    <property type="term" value="C:extracellular region"/>
    <property type="evidence" value="ECO:0007669"/>
    <property type="project" value="UniProtKB-SubCell"/>
</dbReference>
<evidence type="ECO:0000256" key="6">
    <source>
        <dbReference type="ARBA" id="ARBA00022837"/>
    </source>
</evidence>
<evidence type="ECO:0000256" key="13">
    <source>
        <dbReference type="PIRSR" id="PIRSR600823-2"/>
    </source>
</evidence>
<accession>A0A5J9WKH0</accession>
<evidence type="ECO:0000256" key="12">
    <source>
        <dbReference type="PIRSR" id="PIRSR600823-1"/>
    </source>
</evidence>
<keyword evidence="7 17" id="KW-0560">Oxidoreductase</keyword>
<comment type="catalytic activity">
    <reaction evidence="1 17">
        <text>2 a phenolic donor + H2O2 = 2 a phenolic radical donor + 2 H2O</text>
        <dbReference type="Rhea" id="RHEA:56136"/>
        <dbReference type="ChEBI" id="CHEBI:15377"/>
        <dbReference type="ChEBI" id="CHEBI:16240"/>
        <dbReference type="ChEBI" id="CHEBI:139520"/>
        <dbReference type="ChEBI" id="CHEBI:139521"/>
        <dbReference type="EC" id="1.11.1.7"/>
    </reaction>
</comment>
<keyword evidence="9 16" id="KW-1015">Disulfide bond</keyword>
<dbReference type="InterPro" id="IPR033905">
    <property type="entry name" value="Secretory_peroxidase"/>
</dbReference>
<comment type="function">
    <text evidence="17">Removal of H(2)O(2), oxidation of toxic reductants, biosynthesis and degradation of lignin, suberization, auxin catabolism, response to environmental stresses such as wounding, pathogen attack and oxidative stress.</text>
</comment>
<keyword evidence="3 17" id="KW-0575">Peroxidase</keyword>
<feature type="binding site" evidence="13">
    <location>
        <position position="133"/>
    </location>
    <ligand>
        <name>substrate</name>
    </ligand>
</feature>
<feature type="binding site" evidence="14">
    <location>
        <position position="254"/>
    </location>
    <ligand>
        <name>Ca(2+)</name>
        <dbReference type="ChEBI" id="CHEBI:29108"/>
        <label>2</label>
    </ligand>
</feature>
<dbReference type="InterPro" id="IPR002016">
    <property type="entry name" value="Haem_peroxidase"/>
</dbReference>
<dbReference type="EC" id="1.11.1.7" evidence="17"/>
<dbReference type="Gene3D" id="1.10.420.10">
    <property type="entry name" value="Peroxidase, domain 2"/>
    <property type="match status" value="1"/>
</dbReference>
<keyword evidence="5 14" id="KW-0479">Metal-binding</keyword>
<evidence type="ECO:0000256" key="17">
    <source>
        <dbReference type="RuleBase" id="RU362060"/>
    </source>
</evidence>
<comment type="caution">
    <text evidence="19">The sequence shown here is derived from an EMBL/GenBank/DDBJ whole genome shotgun (WGS) entry which is preliminary data.</text>
</comment>
<name>A0A5J9WKH0_9POAL</name>
<dbReference type="Proteomes" id="UP000324897">
    <property type="component" value="Chromosome 5"/>
</dbReference>
<dbReference type="GO" id="GO:0020037">
    <property type="term" value="F:heme binding"/>
    <property type="evidence" value="ECO:0007669"/>
    <property type="project" value="UniProtKB-UniRule"/>
</dbReference>
<feature type="binding site" evidence="14">
    <location>
        <position position="249"/>
    </location>
    <ligand>
        <name>Ca(2+)</name>
        <dbReference type="ChEBI" id="CHEBI:29108"/>
        <label>2</label>
    </ligand>
</feature>
<comment type="similarity">
    <text evidence="17">Belongs to the peroxidase family. Classical plant (class III) peroxidase subfamily.</text>
</comment>
<dbReference type="AlphaFoldDB" id="A0A5J9WKH0"/>
<organism evidence="19 20">
    <name type="scientific">Eragrostis curvula</name>
    <name type="common">weeping love grass</name>
    <dbReference type="NCBI Taxonomy" id="38414"/>
    <lineage>
        <taxon>Eukaryota</taxon>
        <taxon>Viridiplantae</taxon>
        <taxon>Streptophyta</taxon>
        <taxon>Embryophyta</taxon>
        <taxon>Tracheophyta</taxon>
        <taxon>Spermatophyta</taxon>
        <taxon>Magnoliopsida</taxon>
        <taxon>Liliopsida</taxon>
        <taxon>Poales</taxon>
        <taxon>Poaceae</taxon>
        <taxon>PACMAD clade</taxon>
        <taxon>Chloridoideae</taxon>
        <taxon>Eragrostideae</taxon>
        <taxon>Eragrostidinae</taxon>
        <taxon>Eragrostis</taxon>
    </lineage>
</organism>
<evidence type="ECO:0000256" key="1">
    <source>
        <dbReference type="ARBA" id="ARBA00000189"/>
    </source>
</evidence>
<dbReference type="InterPro" id="IPR000823">
    <property type="entry name" value="Peroxidase_pln"/>
</dbReference>
<feature type="binding site" evidence="14">
    <location>
        <position position="43"/>
    </location>
    <ligand>
        <name>Ca(2+)</name>
        <dbReference type="ChEBI" id="CHEBI:29108"/>
        <label>1</label>
    </ligand>
</feature>
<dbReference type="PROSITE" id="PS00436">
    <property type="entry name" value="PEROXIDASE_2"/>
    <property type="match status" value="1"/>
</dbReference>
<evidence type="ECO:0000256" key="16">
    <source>
        <dbReference type="PIRSR" id="PIRSR600823-5"/>
    </source>
</evidence>
<feature type="binding site" evidence="14">
    <location>
        <position position="38"/>
    </location>
    <ligand>
        <name>Ca(2+)</name>
        <dbReference type="ChEBI" id="CHEBI:29108"/>
        <label>1</label>
    </ligand>
</feature>
<keyword evidence="10" id="KW-0873">Pyrrolidone carboxylic acid</keyword>
<feature type="binding site" evidence="14">
    <location>
        <position position="41"/>
    </location>
    <ligand>
        <name>Ca(2+)</name>
        <dbReference type="ChEBI" id="CHEBI:29108"/>
        <label>1</label>
    </ligand>
</feature>
<evidence type="ECO:0000256" key="9">
    <source>
        <dbReference type="ARBA" id="ARBA00023157"/>
    </source>
</evidence>
<evidence type="ECO:0000256" key="10">
    <source>
        <dbReference type="ARBA" id="ARBA00023283"/>
    </source>
</evidence>
<feature type="binding site" evidence="14">
    <location>
        <position position="190"/>
    </location>
    <ligand>
        <name>Ca(2+)</name>
        <dbReference type="ChEBI" id="CHEBI:29108"/>
        <label>2</label>
    </ligand>
</feature>
<evidence type="ECO:0000256" key="3">
    <source>
        <dbReference type="ARBA" id="ARBA00022559"/>
    </source>
</evidence>
<feature type="disulfide bond" evidence="16">
    <location>
        <begin position="196"/>
        <end position="228"/>
    </location>
</feature>
<dbReference type="GO" id="GO:0046872">
    <property type="term" value="F:metal ion binding"/>
    <property type="evidence" value="ECO:0007669"/>
    <property type="project" value="UniProtKB-UniRule"/>
</dbReference>
<dbReference type="PRINTS" id="PR00461">
    <property type="entry name" value="PLPEROXIDASE"/>
</dbReference>
<evidence type="ECO:0000256" key="7">
    <source>
        <dbReference type="ARBA" id="ARBA00023002"/>
    </source>
</evidence>
<evidence type="ECO:0000256" key="15">
    <source>
        <dbReference type="PIRSR" id="PIRSR600823-4"/>
    </source>
</evidence>
<dbReference type="PRINTS" id="PR00458">
    <property type="entry name" value="PEROXIDASE"/>
</dbReference>
<evidence type="ECO:0000313" key="19">
    <source>
        <dbReference type="EMBL" id="TVU48583.1"/>
    </source>
</evidence>
<evidence type="ECO:0000256" key="11">
    <source>
        <dbReference type="ARBA" id="ARBA00023324"/>
    </source>
</evidence>
<dbReference type="SUPFAM" id="SSF48113">
    <property type="entry name" value="Heme-dependent peroxidases"/>
    <property type="match status" value="1"/>
</dbReference>
<dbReference type="CDD" id="cd00693">
    <property type="entry name" value="secretory_peroxidase"/>
    <property type="match status" value="1"/>
</dbReference>
<dbReference type="InterPro" id="IPR010255">
    <property type="entry name" value="Haem_peroxidase_sf"/>
</dbReference>
<evidence type="ECO:0000313" key="20">
    <source>
        <dbReference type="Proteomes" id="UP000324897"/>
    </source>
</evidence>
<feature type="active site" description="Proton acceptor" evidence="12">
    <location>
        <position position="37"/>
    </location>
</feature>
<dbReference type="EMBL" id="RWGY01000004">
    <property type="protein sequence ID" value="TVU48583.1"/>
    <property type="molecule type" value="Genomic_DNA"/>
</dbReference>
<gene>
    <name evidence="19" type="ORF">EJB05_08224</name>
</gene>
<dbReference type="GO" id="GO:0006979">
    <property type="term" value="P:response to oxidative stress"/>
    <property type="evidence" value="ECO:0007669"/>
    <property type="project" value="UniProtKB-UniRule"/>
</dbReference>
<keyword evidence="17" id="KW-0964">Secreted</keyword>
<dbReference type="OrthoDB" id="2113341at2759"/>
<evidence type="ECO:0000256" key="14">
    <source>
        <dbReference type="PIRSR" id="PIRSR600823-3"/>
    </source>
</evidence>
<evidence type="ECO:0000256" key="5">
    <source>
        <dbReference type="ARBA" id="ARBA00022723"/>
    </source>
</evidence>
<evidence type="ECO:0000259" key="18">
    <source>
        <dbReference type="PROSITE" id="PS50873"/>
    </source>
</evidence>
<evidence type="ECO:0000256" key="2">
    <source>
        <dbReference type="ARBA" id="ARBA00004613"/>
    </source>
</evidence>
<feature type="binding site" description="axial binding residue" evidence="14">
    <location>
        <position position="189"/>
    </location>
    <ligand>
        <name>heme b</name>
        <dbReference type="ChEBI" id="CHEBI:60344"/>
    </ligand>
    <ligandPart>
        <name>Fe</name>
        <dbReference type="ChEBI" id="CHEBI:18248"/>
    </ligandPart>
</feature>
<sequence length="328" mass="35299">LYGFTCPQAEAIVRQEVVKGLHADIGFAAGLVRMHFHDCFVRGCLLESTADNTAERDSPVNNPSLRGFEVIDSAKARLEEVCHYGKSVVSCADILAYAARDSVALSGGPRYDVPGGRRDGTVSIASEVNDNIPAPTFNLEQLTQNFAAKGLTQEEMVTLSGTFHASTACVHATFTQGLILFTRVHAGAHTIGRAHCTAFSDRLYNFSATGDTDPTLDPEFMAQLQHACPASADDGSVDPNLVVPMEQHTPYALDTLYYSGVLHNRGLFTSDQALLTSAPTAAQVHQSAYGVYPWKTKFVAAMLKMGQIEVLTGGSGQIRVKCSAVNYY</sequence>
<feature type="disulfide bond" evidence="16">
    <location>
        <begin position="91"/>
        <end position="322"/>
    </location>
</feature>
<keyword evidence="6 14" id="KW-0106">Calcium</keyword>
<feature type="binding site" evidence="14">
    <location>
        <position position="55"/>
    </location>
    <ligand>
        <name>Ca(2+)</name>
        <dbReference type="ChEBI" id="CHEBI:29108"/>
        <label>1</label>
    </ligand>
</feature>
<protein>
    <recommendedName>
        <fullName evidence="17">Peroxidase</fullName>
        <ecNumber evidence="17">1.11.1.7</ecNumber>
    </recommendedName>
</protein>
<keyword evidence="4 17" id="KW-0349">Heme</keyword>
<feature type="disulfide bond" evidence="16">
    <location>
        <begin position="6"/>
        <end position="82"/>
    </location>
</feature>
<dbReference type="PANTHER" id="PTHR31235">
    <property type="entry name" value="PEROXIDASE 25-RELATED"/>
    <property type="match status" value="1"/>
</dbReference>